<dbReference type="InterPro" id="IPR002781">
    <property type="entry name" value="TM_pro_TauE-like"/>
</dbReference>
<keyword evidence="3 5" id="KW-1133">Transmembrane helix</keyword>
<evidence type="ECO:0000256" key="1">
    <source>
        <dbReference type="ARBA" id="ARBA00004141"/>
    </source>
</evidence>
<feature type="transmembrane region" description="Helical" evidence="5">
    <location>
        <begin position="51"/>
        <end position="67"/>
    </location>
</feature>
<evidence type="ECO:0000256" key="3">
    <source>
        <dbReference type="ARBA" id="ARBA00022989"/>
    </source>
</evidence>
<dbReference type="GO" id="GO:0005886">
    <property type="term" value="C:plasma membrane"/>
    <property type="evidence" value="ECO:0007669"/>
    <property type="project" value="UniProtKB-SubCell"/>
</dbReference>
<name>A0A5B8UVP9_9SPHI</name>
<evidence type="ECO:0000313" key="6">
    <source>
        <dbReference type="EMBL" id="QEC62989.1"/>
    </source>
</evidence>
<gene>
    <name evidence="6" type="ORF">FRZ54_10490</name>
</gene>
<keyword evidence="4 5" id="KW-0472">Membrane</keyword>
<dbReference type="Pfam" id="PF01925">
    <property type="entry name" value="TauE"/>
    <property type="match status" value="1"/>
</dbReference>
<keyword evidence="5" id="KW-1003">Cell membrane</keyword>
<keyword evidence="2 5" id="KW-0812">Transmembrane</keyword>
<dbReference type="PANTHER" id="PTHR43701:SF2">
    <property type="entry name" value="MEMBRANE TRANSPORTER PROTEIN YJNA-RELATED"/>
    <property type="match status" value="1"/>
</dbReference>
<dbReference type="InterPro" id="IPR051598">
    <property type="entry name" value="TSUP/Inactive_protease-like"/>
</dbReference>
<reference evidence="6 7" key="1">
    <citation type="journal article" date="2017" name="Curr. Microbiol.">
        <title>Mucilaginibacter ginsenosidivorans sp. nov., Isolated from Soil of Ginseng Field.</title>
        <authorList>
            <person name="Kim M.M."/>
            <person name="Siddiqi M.Z."/>
            <person name="Im W.T."/>
        </authorList>
    </citation>
    <scope>NUCLEOTIDE SEQUENCE [LARGE SCALE GENOMIC DNA]</scope>
    <source>
        <strain evidence="6 7">Gsoil 3017</strain>
    </source>
</reference>
<feature type="transmembrane region" description="Helical" evidence="5">
    <location>
        <begin position="102"/>
        <end position="120"/>
    </location>
</feature>
<protein>
    <recommendedName>
        <fullName evidence="5">Probable membrane transporter protein</fullName>
    </recommendedName>
</protein>
<evidence type="ECO:0000313" key="7">
    <source>
        <dbReference type="Proteomes" id="UP000321479"/>
    </source>
</evidence>
<dbReference type="OrthoDB" id="595460at2"/>
<dbReference type="PANTHER" id="PTHR43701">
    <property type="entry name" value="MEMBRANE TRANSPORTER PROTEIN MJ0441-RELATED"/>
    <property type="match status" value="1"/>
</dbReference>
<keyword evidence="7" id="KW-1185">Reference proteome</keyword>
<comment type="similarity">
    <text evidence="5">Belongs to the 4-toluene sulfonate uptake permease (TSUP) (TC 2.A.102) family.</text>
</comment>
<sequence>MSGMTLFILVVIGLAAGILGGMVGLGGGIILIPALVMFLAMDQRMAQGTTIAIMLPPIGLFGAYNYYKAGYVNIKYALVIAVVFMVGGYLGSKLALNIPAAMLKKIFAVVLVLIAAKMVFTK</sequence>
<dbReference type="Proteomes" id="UP000321479">
    <property type="component" value="Chromosome"/>
</dbReference>
<feature type="transmembrane region" description="Helical" evidence="5">
    <location>
        <begin position="73"/>
        <end position="90"/>
    </location>
</feature>
<proteinExistence type="inferred from homology"/>
<accession>A0A5B8UVP9</accession>
<evidence type="ECO:0000256" key="4">
    <source>
        <dbReference type="ARBA" id="ARBA00023136"/>
    </source>
</evidence>
<dbReference type="RefSeq" id="WP_147031565.1">
    <property type="nucleotide sequence ID" value="NZ_CP042436.1"/>
</dbReference>
<feature type="transmembrane region" description="Helical" evidence="5">
    <location>
        <begin position="6"/>
        <end position="39"/>
    </location>
</feature>
<evidence type="ECO:0000256" key="2">
    <source>
        <dbReference type="ARBA" id="ARBA00022692"/>
    </source>
</evidence>
<evidence type="ECO:0000256" key="5">
    <source>
        <dbReference type="RuleBase" id="RU363041"/>
    </source>
</evidence>
<comment type="subcellular location">
    <subcellularLocation>
        <location evidence="5">Cell membrane</location>
        <topology evidence="5">Multi-pass membrane protein</topology>
    </subcellularLocation>
    <subcellularLocation>
        <location evidence="1">Membrane</location>
        <topology evidence="1">Multi-pass membrane protein</topology>
    </subcellularLocation>
</comment>
<organism evidence="6 7">
    <name type="scientific">Mucilaginibacter ginsenosidivorans</name>
    <dbReference type="NCBI Taxonomy" id="398053"/>
    <lineage>
        <taxon>Bacteria</taxon>
        <taxon>Pseudomonadati</taxon>
        <taxon>Bacteroidota</taxon>
        <taxon>Sphingobacteriia</taxon>
        <taxon>Sphingobacteriales</taxon>
        <taxon>Sphingobacteriaceae</taxon>
        <taxon>Mucilaginibacter</taxon>
    </lineage>
</organism>
<dbReference type="AlphaFoldDB" id="A0A5B8UVP9"/>
<dbReference type="KEGG" id="mgin:FRZ54_10490"/>
<dbReference type="EMBL" id="CP042436">
    <property type="protein sequence ID" value="QEC62989.1"/>
    <property type="molecule type" value="Genomic_DNA"/>
</dbReference>